<accession>A0A133UDL5</accession>
<evidence type="ECO:0000256" key="1">
    <source>
        <dbReference type="SAM" id="MobiDB-lite"/>
    </source>
</evidence>
<sequence>MGFSPSKFSLFFVTTIMSKEMIFSYLLRNKVRSVKDEPNLEEVRRRFRDSHDRKDLHGHDDQGSSATGASSD</sequence>
<evidence type="ECO:0000313" key="2">
    <source>
        <dbReference type="EMBL" id="KXA92299.1"/>
    </source>
</evidence>
<dbReference type="Proteomes" id="UP000070284">
    <property type="component" value="Unassembled WGS sequence"/>
</dbReference>
<name>A0A133UDL5_9EURY</name>
<protein>
    <submittedName>
        <fullName evidence="2">Uncharacterized protein</fullName>
    </submittedName>
</protein>
<organism evidence="2 3">
    <name type="scientific">candidate division MSBL1 archaeon SCGC-AAA259E19</name>
    <dbReference type="NCBI Taxonomy" id="1698264"/>
    <lineage>
        <taxon>Archaea</taxon>
        <taxon>Methanobacteriati</taxon>
        <taxon>Methanobacteriota</taxon>
        <taxon>candidate division MSBL1</taxon>
    </lineage>
</organism>
<gene>
    <name evidence="2" type="ORF">AKJ65_07755</name>
</gene>
<feature type="region of interest" description="Disordered" evidence="1">
    <location>
        <begin position="38"/>
        <end position="72"/>
    </location>
</feature>
<feature type="compositionally biased region" description="Basic and acidic residues" evidence="1">
    <location>
        <begin position="38"/>
        <end position="62"/>
    </location>
</feature>
<dbReference type="AlphaFoldDB" id="A0A133UDL5"/>
<proteinExistence type="predicted"/>
<reference evidence="2 3" key="1">
    <citation type="journal article" date="2016" name="Sci. Rep.">
        <title>Metabolic traits of an uncultured archaeal lineage -MSBL1- from brine pools of the Red Sea.</title>
        <authorList>
            <person name="Mwirichia R."/>
            <person name="Alam I."/>
            <person name="Rashid M."/>
            <person name="Vinu M."/>
            <person name="Ba-Alawi W."/>
            <person name="Anthony Kamau A."/>
            <person name="Kamanda Ngugi D."/>
            <person name="Goker M."/>
            <person name="Klenk H.P."/>
            <person name="Bajic V."/>
            <person name="Stingl U."/>
        </authorList>
    </citation>
    <scope>NUCLEOTIDE SEQUENCE [LARGE SCALE GENOMIC DNA]</scope>
    <source>
        <strain evidence="2">SCGC-AAA259E19</strain>
    </source>
</reference>
<feature type="compositionally biased region" description="Polar residues" evidence="1">
    <location>
        <begin position="63"/>
        <end position="72"/>
    </location>
</feature>
<keyword evidence="3" id="KW-1185">Reference proteome</keyword>
<evidence type="ECO:0000313" key="3">
    <source>
        <dbReference type="Proteomes" id="UP000070284"/>
    </source>
</evidence>
<comment type="caution">
    <text evidence="2">The sequence shown here is derived from an EMBL/GenBank/DDBJ whole genome shotgun (WGS) entry which is preliminary data.</text>
</comment>
<dbReference type="EMBL" id="LHXO01000169">
    <property type="protein sequence ID" value="KXA92299.1"/>
    <property type="molecule type" value="Genomic_DNA"/>
</dbReference>